<organism evidence="4 5">
    <name type="scientific">Flagellimonas algicola</name>
    <dbReference type="NCBI Taxonomy" id="2583815"/>
    <lineage>
        <taxon>Bacteria</taxon>
        <taxon>Pseudomonadati</taxon>
        <taxon>Bacteroidota</taxon>
        <taxon>Flavobacteriia</taxon>
        <taxon>Flavobacteriales</taxon>
        <taxon>Flavobacteriaceae</taxon>
        <taxon>Flagellimonas</taxon>
    </lineage>
</organism>
<dbReference type="Pfam" id="PF01833">
    <property type="entry name" value="TIG"/>
    <property type="match status" value="1"/>
</dbReference>
<comment type="caution">
    <text evidence="4">The sequence shown here is derived from an EMBL/GenBank/DDBJ whole genome shotgun (WGS) entry which is preliminary data.</text>
</comment>
<evidence type="ECO:0000313" key="5">
    <source>
        <dbReference type="Proteomes" id="UP000751614"/>
    </source>
</evidence>
<dbReference type="InterPro" id="IPR014756">
    <property type="entry name" value="Ig_E-set"/>
</dbReference>
<dbReference type="PROSITE" id="PS51257">
    <property type="entry name" value="PROKAR_LIPOPROTEIN"/>
    <property type="match status" value="1"/>
</dbReference>
<dbReference type="SMART" id="SM00429">
    <property type="entry name" value="IPT"/>
    <property type="match status" value="1"/>
</dbReference>
<keyword evidence="2" id="KW-0732">Signal</keyword>
<dbReference type="InterPro" id="IPR001258">
    <property type="entry name" value="NHL_repeat"/>
</dbReference>
<sequence length="443" mass="46353">MRMFKKVTGPVPLGLVLCFLMLGCQSDDMGDPVLVSVSPIAGPKQALVTIGGENFGKDPEKVEVYFNGASASVESVSMGAITARVPAGCLSGAIRVVVNGVELSGPEFQYVFSETRVETFVGSGDAGYENGEGDIAKFSGPAAMVGDSKGNLFVTDVLNHAVRKVDANGRVSTFAGGDAPEAEAGYADGPGTDARFEGPYGIVVDDNDNLYVVDTNNARIRMIAPSGEVSTIAGSGEHGGEDGVGQSAQFHYPNRMVMGNDNALYVTEGSTGRIRRVSMGDFKVTTYAGSEEGYQDGPLLTAKFNVPSDLAIDPDGGMLISDNQNAMIRKIEENSENVTTLVGSDVGHRDGDLASALLSGPRGIGVGADGTIFFADGVCIRQIDAAGNVTTIAGDPNSEGYRDGPGDVALFQGLFGLWLSDDNREIYVADTFNNVIRKIILVE</sequence>
<proteinExistence type="predicted"/>
<evidence type="ECO:0000256" key="2">
    <source>
        <dbReference type="SAM" id="SignalP"/>
    </source>
</evidence>
<dbReference type="Gene3D" id="2.60.40.10">
    <property type="entry name" value="Immunoglobulins"/>
    <property type="match status" value="1"/>
</dbReference>
<dbReference type="Proteomes" id="UP000751614">
    <property type="component" value="Unassembled WGS sequence"/>
</dbReference>
<dbReference type="PANTHER" id="PTHR13833">
    <property type="match status" value="1"/>
</dbReference>
<dbReference type="InterPro" id="IPR056822">
    <property type="entry name" value="TEN_NHL"/>
</dbReference>
<dbReference type="SUPFAM" id="SSF101898">
    <property type="entry name" value="NHL repeat"/>
    <property type="match status" value="1"/>
</dbReference>
<keyword evidence="1" id="KW-0677">Repeat</keyword>
<dbReference type="InterPro" id="IPR013783">
    <property type="entry name" value="Ig-like_fold"/>
</dbReference>
<dbReference type="RefSeq" id="WP_138839551.1">
    <property type="nucleotide sequence ID" value="NZ_VCNI01000012.1"/>
</dbReference>
<name>A0ABY2WGF1_9FLAO</name>
<evidence type="ECO:0000313" key="4">
    <source>
        <dbReference type="EMBL" id="TMU50364.1"/>
    </source>
</evidence>
<dbReference type="EMBL" id="VCNI01000012">
    <property type="protein sequence ID" value="TMU50364.1"/>
    <property type="molecule type" value="Genomic_DNA"/>
</dbReference>
<dbReference type="SUPFAM" id="SSF81296">
    <property type="entry name" value="E set domains"/>
    <property type="match status" value="1"/>
</dbReference>
<accession>A0ABY2WGF1</accession>
<dbReference type="InterPro" id="IPR002909">
    <property type="entry name" value="IPT_dom"/>
</dbReference>
<dbReference type="Pfam" id="PF25021">
    <property type="entry name" value="TEN_NHL"/>
    <property type="match status" value="1"/>
</dbReference>
<protein>
    <recommendedName>
        <fullName evidence="3">IPT/TIG domain-containing protein</fullName>
    </recommendedName>
</protein>
<dbReference type="PANTHER" id="PTHR13833:SF71">
    <property type="entry name" value="NHL DOMAIN-CONTAINING PROTEIN"/>
    <property type="match status" value="1"/>
</dbReference>
<gene>
    <name evidence="4" type="ORF">FGG15_20015</name>
</gene>
<dbReference type="CDD" id="cd00603">
    <property type="entry name" value="IPT_PCSR"/>
    <property type="match status" value="1"/>
</dbReference>
<dbReference type="Gene3D" id="2.120.10.30">
    <property type="entry name" value="TolB, C-terminal domain"/>
    <property type="match status" value="3"/>
</dbReference>
<evidence type="ECO:0000256" key="1">
    <source>
        <dbReference type="ARBA" id="ARBA00022737"/>
    </source>
</evidence>
<reference evidence="4 5" key="1">
    <citation type="submission" date="2019-05" db="EMBL/GenBank/DDBJ databases">
        <title>Flagellimonas sp. AsT0115, sp. nov., isolated from a marine red algae, Asparagopsis taxiformis.</title>
        <authorList>
            <person name="Kim J."/>
            <person name="Jeong S.E."/>
            <person name="Jeon C.O."/>
        </authorList>
    </citation>
    <scope>NUCLEOTIDE SEQUENCE [LARGE SCALE GENOMIC DNA]</scope>
    <source>
        <strain evidence="4 5">AsT0115</strain>
    </source>
</reference>
<feature type="signal peptide" evidence="2">
    <location>
        <begin position="1"/>
        <end position="26"/>
    </location>
</feature>
<evidence type="ECO:0000259" key="3">
    <source>
        <dbReference type="SMART" id="SM00429"/>
    </source>
</evidence>
<feature type="domain" description="IPT/TIG" evidence="3">
    <location>
        <begin position="31"/>
        <end position="111"/>
    </location>
</feature>
<feature type="chain" id="PRO_5045778280" description="IPT/TIG domain-containing protein" evidence="2">
    <location>
        <begin position="27"/>
        <end position="443"/>
    </location>
</feature>
<dbReference type="InterPro" id="IPR011042">
    <property type="entry name" value="6-blade_b-propeller_TolB-like"/>
</dbReference>
<keyword evidence="5" id="KW-1185">Reference proteome</keyword>
<dbReference type="Pfam" id="PF01436">
    <property type="entry name" value="NHL"/>
    <property type="match status" value="1"/>
</dbReference>